<dbReference type="InterPro" id="IPR055438">
    <property type="entry name" value="AstE_AspA_cat"/>
</dbReference>
<dbReference type="RefSeq" id="WP_008059155.1">
    <property type="nucleotide sequence ID" value="NZ_AFHG01000030.1"/>
</dbReference>
<name>F5R9E2_METUF</name>
<dbReference type="GO" id="GO:0016788">
    <property type="term" value="F:hydrolase activity, acting on ester bonds"/>
    <property type="evidence" value="ECO:0007669"/>
    <property type="project" value="InterPro"/>
</dbReference>
<keyword evidence="2" id="KW-0479">Metal-binding</keyword>
<keyword evidence="7" id="KW-1185">Reference proteome</keyword>
<evidence type="ECO:0000313" key="6">
    <source>
        <dbReference type="EMBL" id="EGK73012.1"/>
    </source>
</evidence>
<proteinExistence type="predicted"/>
<organism evidence="6 7">
    <name type="scientific">Methyloversatilis universalis (strain ATCC BAA-1314 / DSM 25237 / JCM 13912 / CCUG 52030 / FAM5)</name>
    <dbReference type="NCBI Taxonomy" id="1000565"/>
    <lineage>
        <taxon>Bacteria</taxon>
        <taxon>Pseudomonadati</taxon>
        <taxon>Pseudomonadota</taxon>
        <taxon>Betaproteobacteria</taxon>
        <taxon>Nitrosomonadales</taxon>
        <taxon>Sterolibacteriaceae</taxon>
        <taxon>Methyloversatilis</taxon>
    </lineage>
</organism>
<dbReference type="eggNOG" id="COG3608">
    <property type="taxonomic scope" value="Bacteria"/>
</dbReference>
<sequence>MNLTSLRTHAYHGLDTGPRLLVLGAVHGNETCGTQGIARILGELDRGELRILRGSVTFVPVTNPLAYLRGQRAGDRNLNRNLGPKSDPQDYEDRIANALCPLLAAHEVLLDLHSFHTGGEPFAMLGPENNGGALEPFAQAAAEEAMALRLGARRLVEGWLDTYAAGVRTRLARTAPSERAHLLSTDPDYGVGTTEYMRRMGGYAITLECGQHEDPIAPDFAWRAIRNTLAHLGLTDEPAPPARPDVELLKLTEVIDRLHAGDTFARPWASFDPVAAGDLIGTREDGSEVRAPRDGFIVFPNPSATPGNEWFYFARRSERTLHR</sequence>
<protein>
    <submittedName>
        <fullName evidence="6">Succinylglutamate desuccinylase/aspartoacylase</fullName>
    </submittedName>
</protein>
<evidence type="ECO:0000313" key="7">
    <source>
        <dbReference type="Proteomes" id="UP000005019"/>
    </source>
</evidence>
<evidence type="ECO:0000259" key="5">
    <source>
        <dbReference type="Pfam" id="PF24827"/>
    </source>
</evidence>
<evidence type="ECO:0000256" key="3">
    <source>
        <dbReference type="ARBA" id="ARBA00022801"/>
    </source>
</evidence>
<dbReference type="InterPro" id="IPR053138">
    <property type="entry name" value="N-alpha-Ac-DABA_deacetylase"/>
</dbReference>
<evidence type="ECO:0000256" key="1">
    <source>
        <dbReference type="ARBA" id="ARBA00001947"/>
    </source>
</evidence>
<accession>F5R9E2</accession>
<dbReference type="Proteomes" id="UP000005019">
    <property type="component" value="Unassembled WGS sequence"/>
</dbReference>
<gene>
    <name evidence="6" type="ORF">METUNv1_00850</name>
</gene>
<dbReference type="AlphaFoldDB" id="F5R9E2"/>
<feature type="domain" description="Succinylglutamate desuccinylase/Aspartoacylase catalytic" evidence="5">
    <location>
        <begin position="17"/>
        <end position="119"/>
    </location>
</feature>
<dbReference type="SUPFAM" id="SSF53187">
    <property type="entry name" value="Zn-dependent exopeptidases"/>
    <property type="match status" value="1"/>
</dbReference>
<keyword evidence="3" id="KW-0378">Hydrolase</keyword>
<dbReference type="Gene3D" id="3.40.630.10">
    <property type="entry name" value="Zn peptidases"/>
    <property type="match status" value="1"/>
</dbReference>
<dbReference type="PANTHER" id="PTHR37326:SF1">
    <property type="entry name" value="BLL3975 PROTEIN"/>
    <property type="match status" value="1"/>
</dbReference>
<dbReference type="GO" id="GO:0046872">
    <property type="term" value="F:metal ion binding"/>
    <property type="evidence" value="ECO:0007669"/>
    <property type="project" value="UniProtKB-KW"/>
</dbReference>
<dbReference type="EMBL" id="AFHG01000030">
    <property type="protein sequence ID" value="EGK73012.1"/>
    <property type="molecule type" value="Genomic_DNA"/>
</dbReference>
<dbReference type="STRING" id="1000565.METUNv1_00850"/>
<keyword evidence="4" id="KW-0862">Zinc</keyword>
<dbReference type="OrthoDB" id="9774976at2"/>
<dbReference type="Pfam" id="PF24827">
    <property type="entry name" value="AstE_AspA_cat"/>
    <property type="match status" value="1"/>
</dbReference>
<evidence type="ECO:0000256" key="4">
    <source>
        <dbReference type="ARBA" id="ARBA00022833"/>
    </source>
</evidence>
<evidence type="ECO:0000256" key="2">
    <source>
        <dbReference type="ARBA" id="ARBA00022723"/>
    </source>
</evidence>
<reference evidence="6 7" key="1">
    <citation type="journal article" date="2011" name="J. Bacteriol.">
        <title>Genome sequence of Methyloversatilis universalis FAM5T, a methylotrophic representative of the order Rhodocyclales.</title>
        <authorList>
            <person name="Kittichotirat W."/>
            <person name="Good N.M."/>
            <person name="Hall R."/>
            <person name="Bringel F."/>
            <person name="Lajus A."/>
            <person name="Medigue C."/>
            <person name="Smalley N.E."/>
            <person name="Beck D."/>
            <person name="Bumgarner R."/>
            <person name="Vuilleumier S."/>
            <person name="Kalyuzhnaya M.G."/>
        </authorList>
    </citation>
    <scope>NUCLEOTIDE SEQUENCE [LARGE SCALE GENOMIC DNA]</scope>
    <source>
        <strain evidence="7">ATCC BAA-1314 / JCM 13912 / FAM5</strain>
    </source>
</reference>
<comment type="caution">
    <text evidence="6">The sequence shown here is derived from an EMBL/GenBank/DDBJ whole genome shotgun (WGS) entry which is preliminary data.</text>
</comment>
<dbReference type="PANTHER" id="PTHR37326">
    <property type="entry name" value="BLL3975 PROTEIN"/>
    <property type="match status" value="1"/>
</dbReference>
<comment type="cofactor">
    <cofactor evidence="1">
        <name>Zn(2+)</name>
        <dbReference type="ChEBI" id="CHEBI:29105"/>
    </cofactor>
</comment>